<protein>
    <submittedName>
        <fullName evidence="1">Uncharacterized protein</fullName>
    </submittedName>
</protein>
<accession>A0A382WN25</accession>
<dbReference type="AlphaFoldDB" id="A0A382WN25"/>
<dbReference type="EMBL" id="UINC01160669">
    <property type="protein sequence ID" value="SVD59451.1"/>
    <property type="molecule type" value="Genomic_DNA"/>
</dbReference>
<reference evidence="1" key="1">
    <citation type="submission" date="2018-05" db="EMBL/GenBank/DDBJ databases">
        <authorList>
            <person name="Lanie J.A."/>
            <person name="Ng W.-L."/>
            <person name="Kazmierczak K.M."/>
            <person name="Andrzejewski T.M."/>
            <person name="Davidsen T.M."/>
            <person name="Wayne K.J."/>
            <person name="Tettelin H."/>
            <person name="Glass J.I."/>
            <person name="Rusch D."/>
            <person name="Podicherti R."/>
            <person name="Tsui H.-C.T."/>
            <person name="Winkler M.E."/>
        </authorList>
    </citation>
    <scope>NUCLEOTIDE SEQUENCE</scope>
</reference>
<sequence>MTSVNILGVALIERKVFGREKKAKKFVGYQ</sequence>
<evidence type="ECO:0000313" key="1">
    <source>
        <dbReference type="EMBL" id="SVD59451.1"/>
    </source>
</evidence>
<proteinExistence type="predicted"/>
<name>A0A382WN25_9ZZZZ</name>
<gene>
    <name evidence="1" type="ORF">METZ01_LOCUS412305</name>
</gene>
<organism evidence="1">
    <name type="scientific">marine metagenome</name>
    <dbReference type="NCBI Taxonomy" id="408172"/>
    <lineage>
        <taxon>unclassified sequences</taxon>
        <taxon>metagenomes</taxon>
        <taxon>ecological metagenomes</taxon>
    </lineage>
</organism>